<feature type="region of interest" description="Disordered" evidence="6">
    <location>
        <begin position="226"/>
        <end position="252"/>
    </location>
</feature>
<feature type="DNA-binding region" description="Fork-head" evidence="5">
    <location>
        <begin position="295"/>
        <end position="356"/>
    </location>
</feature>
<keyword evidence="3" id="KW-0804">Transcription</keyword>
<dbReference type="AlphaFoldDB" id="A0AAV8YSV3"/>
<evidence type="ECO:0000256" key="4">
    <source>
        <dbReference type="ARBA" id="ARBA00023242"/>
    </source>
</evidence>
<comment type="subcellular location">
    <subcellularLocation>
        <location evidence="5">Nucleus</location>
    </subcellularLocation>
</comment>
<dbReference type="InterPro" id="IPR001766">
    <property type="entry name" value="Fork_head_dom"/>
</dbReference>
<dbReference type="SUPFAM" id="SSF46785">
    <property type="entry name" value="Winged helix' DNA-binding domain"/>
    <property type="match status" value="1"/>
</dbReference>
<comment type="caution">
    <text evidence="8">The sequence shown here is derived from an EMBL/GenBank/DDBJ whole genome shotgun (WGS) entry which is preliminary data.</text>
</comment>
<evidence type="ECO:0000256" key="3">
    <source>
        <dbReference type="ARBA" id="ARBA00023163"/>
    </source>
</evidence>
<organism evidence="8 9">
    <name type="scientific">Aromia moschata</name>
    <dbReference type="NCBI Taxonomy" id="1265417"/>
    <lineage>
        <taxon>Eukaryota</taxon>
        <taxon>Metazoa</taxon>
        <taxon>Ecdysozoa</taxon>
        <taxon>Arthropoda</taxon>
        <taxon>Hexapoda</taxon>
        <taxon>Insecta</taxon>
        <taxon>Pterygota</taxon>
        <taxon>Neoptera</taxon>
        <taxon>Endopterygota</taxon>
        <taxon>Coleoptera</taxon>
        <taxon>Polyphaga</taxon>
        <taxon>Cucujiformia</taxon>
        <taxon>Chrysomeloidea</taxon>
        <taxon>Cerambycidae</taxon>
        <taxon>Cerambycinae</taxon>
        <taxon>Callichromatini</taxon>
        <taxon>Aromia</taxon>
    </lineage>
</organism>
<sequence length="459" mass="52203">MTLEICNRMDNLENCDIEFNFSNIDQESETAIAAKHLQHLNRELFFDSDSNSLEKNPEEPDLTLLQNIDAQSAVEYLPTEVQNCIEIESTNVISIPESQIVKIQFQNESGFVNTEYIVNDEMLHSQLTGQNMETNFVAQEEFYEEIIPYQILEETINNSTENFEIVRRMEEKDVEDAALPSFDSLPQATMHSTMLSPQSEHEEQAETDLTSLNWLHNITNIMAVPNLPTPLCRPPQAEEEEQQQPGGPDHQHQLLQEERRQEAAVLLRHLDLHGDGEEWEQDDAVRHLSLDKGEFPVLQESASQLAGEERNSIRHNLSLNKCFVKHPRSKDEPGKGGFWKLDLERLEESRRYRPNQSTGERKHNILSNISICGETDIENVEEAVKKDSDAKKEAGQTKESPKDEANEGDFVPASMPNQSVIAEPVNQMLGEDELTGLLLATNGWDECQLELLDSLLDSL</sequence>
<feature type="domain" description="Fork-head" evidence="7">
    <location>
        <begin position="295"/>
        <end position="356"/>
    </location>
</feature>
<keyword evidence="9" id="KW-1185">Reference proteome</keyword>
<name>A0AAV8YSV3_9CUCU</name>
<keyword evidence="4 5" id="KW-0539">Nucleus</keyword>
<dbReference type="EMBL" id="JAPWTK010000052">
    <property type="protein sequence ID" value="KAJ8953911.1"/>
    <property type="molecule type" value="Genomic_DNA"/>
</dbReference>
<evidence type="ECO:0000259" key="7">
    <source>
        <dbReference type="PROSITE" id="PS50039"/>
    </source>
</evidence>
<accession>A0AAV8YSV3</accession>
<protein>
    <recommendedName>
        <fullName evidence="7">Fork-head domain-containing protein</fullName>
    </recommendedName>
</protein>
<evidence type="ECO:0000256" key="2">
    <source>
        <dbReference type="ARBA" id="ARBA00023125"/>
    </source>
</evidence>
<dbReference type="InterPro" id="IPR045912">
    <property type="entry name" value="FOXJ2/3-like"/>
</dbReference>
<dbReference type="PANTHER" id="PTHR46078:SF2">
    <property type="entry name" value="FORK-HEAD DOMAIN-CONTAINING PROTEIN"/>
    <property type="match status" value="1"/>
</dbReference>
<dbReference type="Gene3D" id="1.10.10.10">
    <property type="entry name" value="Winged helix-like DNA-binding domain superfamily/Winged helix DNA-binding domain"/>
    <property type="match status" value="1"/>
</dbReference>
<keyword evidence="2 5" id="KW-0238">DNA-binding</keyword>
<dbReference type="Pfam" id="PF00250">
    <property type="entry name" value="Forkhead"/>
    <property type="match status" value="1"/>
</dbReference>
<evidence type="ECO:0000256" key="6">
    <source>
        <dbReference type="SAM" id="MobiDB-lite"/>
    </source>
</evidence>
<dbReference type="GO" id="GO:0000978">
    <property type="term" value="F:RNA polymerase II cis-regulatory region sequence-specific DNA binding"/>
    <property type="evidence" value="ECO:0007669"/>
    <property type="project" value="TreeGrafter"/>
</dbReference>
<dbReference type="PANTHER" id="PTHR46078">
    <property type="entry name" value="FORKHEAD BOX PROTEIN J2 FAMILY MEMBER"/>
    <property type="match status" value="1"/>
</dbReference>
<gene>
    <name evidence="8" type="ORF">NQ318_019151</name>
</gene>
<feature type="region of interest" description="Disordered" evidence="6">
    <location>
        <begin position="384"/>
        <end position="419"/>
    </location>
</feature>
<dbReference type="PROSITE" id="PS50039">
    <property type="entry name" value="FORK_HEAD_3"/>
    <property type="match status" value="1"/>
</dbReference>
<keyword evidence="1" id="KW-0805">Transcription regulation</keyword>
<evidence type="ECO:0000256" key="5">
    <source>
        <dbReference type="PROSITE-ProRule" id="PRU00089"/>
    </source>
</evidence>
<dbReference type="GO" id="GO:0005634">
    <property type="term" value="C:nucleus"/>
    <property type="evidence" value="ECO:0007669"/>
    <property type="project" value="UniProtKB-SubCell"/>
</dbReference>
<feature type="compositionally biased region" description="Basic and acidic residues" evidence="6">
    <location>
        <begin position="384"/>
        <end position="405"/>
    </location>
</feature>
<evidence type="ECO:0000313" key="9">
    <source>
        <dbReference type="Proteomes" id="UP001162162"/>
    </source>
</evidence>
<proteinExistence type="predicted"/>
<evidence type="ECO:0000313" key="8">
    <source>
        <dbReference type="EMBL" id="KAJ8953911.1"/>
    </source>
</evidence>
<reference evidence="8" key="1">
    <citation type="journal article" date="2023" name="Insect Mol. Biol.">
        <title>Genome sequencing provides insights into the evolution of gene families encoding plant cell wall-degrading enzymes in longhorned beetles.</title>
        <authorList>
            <person name="Shin N.R."/>
            <person name="Okamura Y."/>
            <person name="Kirsch R."/>
            <person name="Pauchet Y."/>
        </authorList>
    </citation>
    <scope>NUCLEOTIDE SEQUENCE</scope>
    <source>
        <strain evidence="8">AMC_N1</strain>
    </source>
</reference>
<dbReference type="InterPro" id="IPR036390">
    <property type="entry name" value="WH_DNA-bd_sf"/>
</dbReference>
<dbReference type="GO" id="GO:0000981">
    <property type="term" value="F:DNA-binding transcription factor activity, RNA polymerase II-specific"/>
    <property type="evidence" value="ECO:0007669"/>
    <property type="project" value="TreeGrafter"/>
</dbReference>
<dbReference type="Proteomes" id="UP001162162">
    <property type="component" value="Unassembled WGS sequence"/>
</dbReference>
<dbReference type="SMART" id="SM00339">
    <property type="entry name" value="FH"/>
    <property type="match status" value="1"/>
</dbReference>
<dbReference type="InterPro" id="IPR036388">
    <property type="entry name" value="WH-like_DNA-bd_sf"/>
</dbReference>
<evidence type="ECO:0000256" key="1">
    <source>
        <dbReference type="ARBA" id="ARBA00023015"/>
    </source>
</evidence>